<protein>
    <submittedName>
        <fullName evidence="1">Uncharacterized protein</fullName>
    </submittedName>
</protein>
<evidence type="ECO:0000313" key="1">
    <source>
        <dbReference type="EMBL" id="GFZ11167.1"/>
    </source>
</evidence>
<gene>
    <name evidence="1" type="ORF">Acr_22g0005650</name>
</gene>
<dbReference type="AlphaFoldDB" id="A0A7J0GK27"/>
<keyword evidence="2" id="KW-1185">Reference proteome</keyword>
<name>A0A7J0GK27_9ERIC</name>
<proteinExistence type="predicted"/>
<dbReference type="Proteomes" id="UP000585474">
    <property type="component" value="Unassembled WGS sequence"/>
</dbReference>
<sequence length="178" mass="19605">MELNWAQLFVYDDAALAQFYADHNIPDDVLIERSGPSEDANLVDGKGKGAVGVVGDKEEDAKVEEGEEVNQGEDQVPDIDPLAQILTTEPILVLSLDSEVADDLEFPEVTNADTSRDHETCLALENAILLPQDVADLSMEGLKEFKHKLIMQDVQILQRAVTNSERLKKCSTDLKKAN</sequence>
<evidence type="ECO:0000313" key="2">
    <source>
        <dbReference type="Proteomes" id="UP000585474"/>
    </source>
</evidence>
<dbReference type="EMBL" id="BJWL01000022">
    <property type="protein sequence ID" value="GFZ11167.1"/>
    <property type="molecule type" value="Genomic_DNA"/>
</dbReference>
<reference evidence="1 2" key="1">
    <citation type="submission" date="2019-07" db="EMBL/GenBank/DDBJ databases">
        <title>De Novo Assembly of kiwifruit Actinidia rufa.</title>
        <authorList>
            <person name="Sugita-Konishi S."/>
            <person name="Sato K."/>
            <person name="Mori E."/>
            <person name="Abe Y."/>
            <person name="Kisaki G."/>
            <person name="Hamano K."/>
            <person name="Suezawa K."/>
            <person name="Otani M."/>
            <person name="Fukuda T."/>
            <person name="Manabe T."/>
            <person name="Gomi K."/>
            <person name="Tabuchi M."/>
            <person name="Akimitsu K."/>
            <person name="Kataoka I."/>
        </authorList>
    </citation>
    <scope>NUCLEOTIDE SEQUENCE [LARGE SCALE GENOMIC DNA]</scope>
    <source>
        <strain evidence="2">cv. Fuchu</strain>
    </source>
</reference>
<organism evidence="1 2">
    <name type="scientific">Actinidia rufa</name>
    <dbReference type="NCBI Taxonomy" id="165716"/>
    <lineage>
        <taxon>Eukaryota</taxon>
        <taxon>Viridiplantae</taxon>
        <taxon>Streptophyta</taxon>
        <taxon>Embryophyta</taxon>
        <taxon>Tracheophyta</taxon>
        <taxon>Spermatophyta</taxon>
        <taxon>Magnoliopsida</taxon>
        <taxon>eudicotyledons</taxon>
        <taxon>Gunneridae</taxon>
        <taxon>Pentapetalae</taxon>
        <taxon>asterids</taxon>
        <taxon>Ericales</taxon>
        <taxon>Actinidiaceae</taxon>
        <taxon>Actinidia</taxon>
    </lineage>
</organism>
<comment type="caution">
    <text evidence="1">The sequence shown here is derived from an EMBL/GenBank/DDBJ whole genome shotgun (WGS) entry which is preliminary data.</text>
</comment>
<accession>A0A7J0GK27</accession>